<feature type="compositionally biased region" description="Polar residues" evidence="1">
    <location>
        <begin position="337"/>
        <end position="376"/>
    </location>
</feature>
<dbReference type="Pfam" id="PF14111">
    <property type="entry name" value="DUF4283"/>
    <property type="match status" value="1"/>
</dbReference>
<organism evidence="3 4">
    <name type="scientific">Microthlaspi erraticum</name>
    <dbReference type="NCBI Taxonomy" id="1685480"/>
    <lineage>
        <taxon>Eukaryota</taxon>
        <taxon>Viridiplantae</taxon>
        <taxon>Streptophyta</taxon>
        <taxon>Embryophyta</taxon>
        <taxon>Tracheophyta</taxon>
        <taxon>Spermatophyta</taxon>
        <taxon>Magnoliopsida</taxon>
        <taxon>eudicotyledons</taxon>
        <taxon>Gunneridae</taxon>
        <taxon>Pentapetalae</taxon>
        <taxon>rosids</taxon>
        <taxon>malvids</taxon>
        <taxon>Brassicales</taxon>
        <taxon>Brassicaceae</taxon>
        <taxon>Coluteocarpeae</taxon>
        <taxon>Microthlaspi</taxon>
    </lineage>
</organism>
<dbReference type="PANTHER" id="PTHR31286:SF63">
    <property type="entry name" value="DUF4283 DOMAIN-CONTAINING PROTEIN"/>
    <property type="match status" value="1"/>
</dbReference>
<keyword evidence="4" id="KW-1185">Reference proteome</keyword>
<dbReference type="InterPro" id="IPR040256">
    <property type="entry name" value="At4g02000-like"/>
</dbReference>
<dbReference type="EMBL" id="CACVBM020000976">
    <property type="protein sequence ID" value="CAA7025103.1"/>
    <property type="molecule type" value="Genomic_DNA"/>
</dbReference>
<dbReference type="Proteomes" id="UP000467841">
    <property type="component" value="Unassembled WGS sequence"/>
</dbReference>
<reference evidence="3" key="1">
    <citation type="submission" date="2020-01" db="EMBL/GenBank/DDBJ databases">
        <authorList>
            <person name="Mishra B."/>
        </authorList>
    </citation>
    <scope>NUCLEOTIDE SEQUENCE [LARGE SCALE GENOMIC DNA]</scope>
</reference>
<proteinExistence type="predicted"/>
<dbReference type="AlphaFoldDB" id="A0A6D2IBI5"/>
<accession>A0A6D2IBI5</accession>
<feature type="domain" description="DUF4283" evidence="2">
    <location>
        <begin position="14"/>
        <end position="94"/>
    </location>
</feature>
<feature type="compositionally biased region" description="Basic residues" evidence="1">
    <location>
        <begin position="426"/>
        <end position="439"/>
    </location>
</feature>
<dbReference type="PANTHER" id="PTHR31286">
    <property type="entry name" value="GLYCINE-RICH CELL WALL STRUCTURAL PROTEIN 1.8-LIKE"/>
    <property type="match status" value="1"/>
</dbReference>
<comment type="caution">
    <text evidence="3">The sequence shown here is derived from an EMBL/GenBank/DDBJ whole genome shotgun (WGS) entry which is preliminary data.</text>
</comment>
<feature type="region of interest" description="Disordered" evidence="1">
    <location>
        <begin position="337"/>
        <end position="439"/>
    </location>
</feature>
<dbReference type="InterPro" id="IPR025558">
    <property type="entry name" value="DUF4283"/>
</dbReference>
<dbReference type="OrthoDB" id="1092420at2759"/>
<evidence type="ECO:0000313" key="4">
    <source>
        <dbReference type="Proteomes" id="UP000467841"/>
    </source>
</evidence>
<gene>
    <name evidence="3" type="ORF">MERR_LOCUS12338</name>
</gene>
<evidence type="ECO:0000256" key="1">
    <source>
        <dbReference type="SAM" id="MobiDB-lite"/>
    </source>
</evidence>
<evidence type="ECO:0000259" key="2">
    <source>
        <dbReference type="Pfam" id="PF14111"/>
    </source>
</evidence>
<sequence>MVKIPSHVLLEGLENQKEFVVGQFCRCAAPSGGLIHAVVNKIWGRKCRIFTRKMGESSYLFHIPDESTRKWIIQRGLWHVDDCLMFVSAWSPAANIAIPEIKTIPTWLTLKNIPSQLYSFKGIKWIASGIGEPMLTSRPWLDPTQIGEAKILVEVKLDKPFPQKVALKEECGTITLVDVVYSWLPSKCSNCAQLGHKSSRCLGLSLEKASEELQVNNFAPAVSKEASGPALQPVTNLPETETGTEVNELQIPVSTPAAEKSCSVSTRSPTVVPEKIVNPASIPTTEKITPVSVRSMSIPAKKVTSAIPAETGTNSSVYKLLSYPMETSTSPIIDSAMTSTKEASTSQRSSNPTVPTTIRRTLSSASLGNNRFASLDSSKDEDEAPPPHEVPEEIEFFTPSGKRFLRERPVPLSIKAKEMQYVARGRGNRGRGNRGGRGG</sequence>
<evidence type="ECO:0000313" key="3">
    <source>
        <dbReference type="EMBL" id="CAA7025103.1"/>
    </source>
</evidence>
<name>A0A6D2IBI5_9BRAS</name>
<protein>
    <recommendedName>
        <fullName evidence="2">DUF4283 domain-containing protein</fullName>
    </recommendedName>
</protein>